<dbReference type="RefSeq" id="XP_013337798.1">
    <property type="nucleotide sequence ID" value="XM_013482344.1"/>
</dbReference>
<reference evidence="4" key="1">
    <citation type="submission" date="2013-10" db="EMBL/GenBank/DDBJ databases">
        <title>Genomic analysis of the causative agents of coccidiosis in chickens.</title>
        <authorList>
            <person name="Reid A.J."/>
            <person name="Blake D."/>
            <person name="Billington K."/>
            <person name="Browne H."/>
            <person name="Dunn M."/>
            <person name="Hung S."/>
            <person name="Kawahara F."/>
            <person name="Miranda-Saavedra D."/>
            <person name="Mourier T."/>
            <person name="Nagra H."/>
            <person name="Otto T.D."/>
            <person name="Rawlings N."/>
            <person name="Sanchez A."/>
            <person name="Sanders M."/>
            <person name="Subramaniam C."/>
            <person name="Tay Y."/>
            <person name="Dear P."/>
            <person name="Doerig C."/>
            <person name="Gruber A."/>
            <person name="Parkinson J."/>
            <person name="Shirley M."/>
            <person name="Wan K.L."/>
            <person name="Berriman M."/>
            <person name="Tomley F."/>
            <person name="Pain A."/>
        </authorList>
    </citation>
    <scope>NUCLEOTIDE SEQUENCE [LARGE SCALE GENOMIC DNA]</scope>
    <source>
        <strain evidence="4">Weybridge</strain>
    </source>
</reference>
<feature type="region of interest" description="Disordered" evidence="2">
    <location>
        <begin position="1"/>
        <end position="54"/>
    </location>
</feature>
<dbReference type="GO" id="GO:0015937">
    <property type="term" value="P:coenzyme A biosynthetic process"/>
    <property type="evidence" value="ECO:0007669"/>
    <property type="project" value="UniProtKB-ARBA"/>
</dbReference>
<evidence type="ECO:0000313" key="4">
    <source>
        <dbReference type="EMBL" id="CDJ61148.1"/>
    </source>
</evidence>
<accession>U6MDL4</accession>
<reference evidence="4" key="2">
    <citation type="submission" date="2013-10" db="EMBL/GenBank/DDBJ databases">
        <authorList>
            <person name="Aslett M."/>
        </authorList>
    </citation>
    <scope>NUCLEOTIDE SEQUENCE [LARGE SCALE GENOMIC DNA]</scope>
    <source>
        <strain evidence="4">Weybridge</strain>
    </source>
</reference>
<dbReference type="GO" id="GO:0003824">
    <property type="term" value="F:catalytic activity"/>
    <property type="evidence" value="ECO:0007669"/>
    <property type="project" value="UniProtKB-ARBA"/>
</dbReference>
<gene>
    <name evidence="4" type="ORF">EMWEY_00038510</name>
</gene>
<evidence type="ECO:0000259" key="3">
    <source>
        <dbReference type="Pfam" id="PF04127"/>
    </source>
</evidence>
<feature type="region of interest" description="Disordered" evidence="2">
    <location>
        <begin position="158"/>
        <end position="201"/>
    </location>
</feature>
<comment type="similarity">
    <text evidence="1">Belongs to the PPC synthetase family.</text>
</comment>
<dbReference type="SUPFAM" id="SSF102645">
    <property type="entry name" value="CoaB-like"/>
    <property type="match status" value="3"/>
</dbReference>
<proteinExistence type="inferred from homology"/>
<feature type="compositionally biased region" description="Acidic residues" evidence="2">
    <location>
        <begin position="175"/>
        <end position="186"/>
    </location>
</feature>
<dbReference type="Proteomes" id="UP000030763">
    <property type="component" value="Unassembled WGS sequence"/>
</dbReference>
<dbReference type="InterPro" id="IPR007085">
    <property type="entry name" value="DNA/pantothenate-metab_flavo_C"/>
</dbReference>
<evidence type="ECO:0000256" key="2">
    <source>
        <dbReference type="SAM" id="MobiDB-lite"/>
    </source>
</evidence>
<dbReference type="GeneID" id="25337837"/>
<feature type="compositionally biased region" description="Low complexity" evidence="2">
    <location>
        <begin position="1"/>
        <end position="20"/>
    </location>
</feature>
<organism evidence="4 5">
    <name type="scientific">Eimeria maxima</name>
    <name type="common">Coccidian parasite</name>
    <dbReference type="NCBI Taxonomy" id="5804"/>
    <lineage>
        <taxon>Eukaryota</taxon>
        <taxon>Sar</taxon>
        <taxon>Alveolata</taxon>
        <taxon>Apicomplexa</taxon>
        <taxon>Conoidasida</taxon>
        <taxon>Coccidia</taxon>
        <taxon>Eucoccidiorida</taxon>
        <taxon>Eimeriorina</taxon>
        <taxon>Eimeriidae</taxon>
        <taxon>Eimeria</taxon>
    </lineage>
</organism>
<keyword evidence="5" id="KW-1185">Reference proteome</keyword>
<feature type="domain" description="DNA/pantothenate metabolism flavoprotein C-terminal" evidence="3">
    <location>
        <begin position="81"/>
        <end position="135"/>
    </location>
</feature>
<dbReference type="Gene3D" id="3.40.50.10300">
    <property type="entry name" value="CoaB-like"/>
    <property type="match status" value="2"/>
</dbReference>
<dbReference type="Pfam" id="PF04127">
    <property type="entry name" value="DFP"/>
    <property type="match status" value="1"/>
</dbReference>
<evidence type="ECO:0000256" key="1">
    <source>
        <dbReference type="ARBA" id="ARBA00005703"/>
    </source>
</evidence>
<protein>
    <submittedName>
        <fullName evidence="4">DNA/pantothenate metabolism flavoprotein domain-containing protein, putative</fullName>
    </submittedName>
</protein>
<sequence>MAEGSGSRGGAPSRSSTRAAEAGGAAFLHTARRSSLSRLDTSPADSFFSNEPPPPNVATAGLRVRQFVRPLLEKEELKESKVAIITAGGTDVPLEREAVRYITNTSSGERGAALCEQLLRLGYHVVYVTSVRAMKPFVRHVLPIHPMPHILDSMALSSLQKQQEEEGQRQQPEPIVEEPSSETDASEGEKASMSPPPSERVAYETYTTVYEEDKDGDGARVVTSVGSVVNTSDPQADDQDAGVTTEPAEASSSAAAAEAAAGAAAAAVEADDSGDDQFPWSVILRGPLDSVGVDTGMEDEAVDASGWTFGRREAAAAFELYSRCKTRLLCITYRTLVDYAFIVRAVTAGAAPLRERLMFCSAAAVADFYLPHALMSAHKLKSSQPLQPAHLPSAAAVAASEGAEKASRDLTKGSSHGGSFIAAMQPKRWFTGESEASDTVAATEAAGEEVQHHHRQQQQHNHHHLTLRLWMAPKILSVVRSIAPLCFVVAFKLETDPEQLQQSVTAYLGAGDSSCNSQGVADCVVGNVLSTRRQAAFLFTKDIQKQIKFKAKQAYKYLGHGTIEARLAKHIQKLQDLKVKEGFL</sequence>
<evidence type="ECO:0000313" key="5">
    <source>
        <dbReference type="Proteomes" id="UP000030763"/>
    </source>
</evidence>
<feature type="region of interest" description="Disordered" evidence="2">
    <location>
        <begin position="228"/>
        <end position="256"/>
    </location>
</feature>
<dbReference type="AlphaFoldDB" id="U6MDL4"/>
<feature type="compositionally biased region" description="Polar residues" evidence="2">
    <location>
        <begin position="33"/>
        <end position="49"/>
    </location>
</feature>
<dbReference type="EMBL" id="HG722019">
    <property type="protein sequence ID" value="CDJ61148.1"/>
    <property type="molecule type" value="Genomic_DNA"/>
</dbReference>
<dbReference type="InterPro" id="IPR035929">
    <property type="entry name" value="CoaB-like_sf"/>
</dbReference>
<dbReference type="OrthoDB" id="70224at2759"/>
<name>U6MDL4_EIMMA</name>
<dbReference type="VEuPathDB" id="ToxoDB:EMWEY_00038510"/>